<evidence type="ECO:0000256" key="2">
    <source>
        <dbReference type="HAMAP-Rule" id="MF_00758"/>
    </source>
</evidence>
<accession>A0A3N0DST9</accession>
<sequence length="187" mass="19440">MEPVAGSLLVAAPTLADPNFARTIVLLLDAGNDGALGVVLNRPTELAVSSVLEPWAEVVSGPDVLFQGGPVETDSALAVADVAESWAEGEEPVGWRRVFASTGLVDLDAPVELLAPAFSSLRIFAGYAGWSAGQLEDEIAEGAWYVVPAEAGDPFLDDPSGLWSTVLRRQGGQLAMLATMPAEPGLN</sequence>
<dbReference type="PANTHER" id="PTHR30327:SF1">
    <property type="entry name" value="UPF0301 PROTEIN YQGE"/>
    <property type="match status" value="1"/>
</dbReference>
<keyword evidence="4" id="KW-1185">Reference proteome</keyword>
<dbReference type="OrthoDB" id="9807486at2"/>
<dbReference type="NCBIfam" id="NF001270">
    <property type="entry name" value="PRK00228.2-2"/>
    <property type="match status" value="1"/>
</dbReference>
<dbReference type="InterPro" id="IPR003774">
    <property type="entry name" value="AlgH-like"/>
</dbReference>
<dbReference type="RefSeq" id="WP_123233199.1">
    <property type="nucleotide sequence ID" value="NZ_RJSG01000002.1"/>
</dbReference>
<dbReference type="HAMAP" id="MF_00758">
    <property type="entry name" value="UPF0301"/>
    <property type="match status" value="1"/>
</dbReference>
<dbReference type="Proteomes" id="UP000277094">
    <property type="component" value="Unassembled WGS sequence"/>
</dbReference>
<proteinExistence type="inferred from homology"/>
<evidence type="ECO:0000313" key="4">
    <source>
        <dbReference type="Proteomes" id="UP000277094"/>
    </source>
</evidence>
<comment type="caution">
    <text evidence="3">The sequence shown here is derived from an EMBL/GenBank/DDBJ whole genome shotgun (WGS) entry which is preliminary data.</text>
</comment>
<dbReference type="EMBL" id="RJSG01000002">
    <property type="protein sequence ID" value="RNL78698.1"/>
    <property type="molecule type" value="Genomic_DNA"/>
</dbReference>
<dbReference type="Pfam" id="PF02622">
    <property type="entry name" value="DUF179"/>
    <property type="match status" value="1"/>
</dbReference>
<organism evidence="3 4">
    <name type="scientific">Nocardioides marmorisolisilvae</name>
    <dbReference type="NCBI Taxonomy" id="1542737"/>
    <lineage>
        <taxon>Bacteria</taxon>
        <taxon>Bacillati</taxon>
        <taxon>Actinomycetota</taxon>
        <taxon>Actinomycetes</taxon>
        <taxon>Propionibacteriales</taxon>
        <taxon>Nocardioidaceae</taxon>
        <taxon>Nocardioides</taxon>
    </lineage>
</organism>
<dbReference type="GO" id="GO:0005829">
    <property type="term" value="C:cytosol"/>
    <property type="evidence" value="ECO:0007669"/>
    <property type="project" value="TreeGrafter"/>
</dbReference>
<name>A0A3N0DST9_9ACTN</name>
<evidence type="ECO:0000256" key="1">
    <source>
        <dbReference type="ARBA" id="ARBA00009600"/>
    </source>
</evidence>
<dbReference type="PANTHER" id="PTHR30327">
    <property type="entry name" value="UNCHARACTERIZED PROTEIN YQGE"/>
    <property type="match status" value="1"/>
</dbReference>
<gene>
    <name evidence="3" type="ORF">EFL95_06340</name>
</gene>
<comment type="similarity">
    <text evidence="1 2">Belongs to the UPF0301 (AlgH) family.</text>
</comment>
<dbReference type="SUPFAM" id="SSF143456">
    <property type="entry name" value="VC0467-like"/>
    <property type="match status" value="1"/>
</dbReference>
<protein>
    <recommendedName>
        <fullName evidence="2">UPF0301 protein EFL95_06340</fullName>
    </recommendedName>
</protein>
<dbReference type="Gene3D" id="3.40.1740.10">
    <property type="entry name" value="VC0467-like"/>
    <property type="match status" value="1"/>
</dbReference>
<reference evidence="3 4" key="1">
    <citation type="submission" date="2018-11" db="EMBL/GenBank/DDBJ databases">
        <authorList>
            <person name="Li F."/>
        </authorList>
    </citation>
    <scope>NUCLEOTIDE SEQUENCE [LARGE SCALE GENOMIC DNA]</scope>
    <source>
        <strain evidence="3 4">KIS18-7</strain>
    </source>
</reference>
<dbReference type="AlphaFoldDB" id="A0A3N0DST9"/>
<evidence type="ECO:0000313" key="3">
    <source>
        <dbReference type="EMBL" id="RNL78698.1"/>
    </source>
</evidence>